<evidence type="ECO:0000256" key="1">
    <source>
        <dbReference type="SAM" id="MobiDB-lite"/>
    </source>
</evidence>
<proteinExistence type="predicted"/>
<dbReference type="EMBL" id="JACVVK020000014">
    <property type="protein sequence ID" value="KAK7504718.1"/>
    <property type="molecule type" value="Genomic_DNA"/>
</dbReference>
<keyword evidence="3" id="KW-1185">Reference proteome</keyword>
<reference evidence="2 3" key="1">
    <citation type="journal article" date="2023" name="Sci. Data">
        <title>Genome assembly of the Korean intertidal mud-creeper Batillaria attramentaria.</title>
        <authorList>
            <person name="Patra A.K."/>
            <person name="Ho P.T."/>
            <person name="Jun S."/>
            <person name="Lee S.J."/>
            <person name="Kim Y."/>
            <person name="Won Y.J."/>
        </authorList>
    </citation>
    <scope>NUCLEOTIDE SEQUENCE [LARGE SCALE GENOMIC DNA]</scope>
    <source>
        <strain evidence="2">Wonlab-2016</strain>
    </source>
</reference>
<comment type="caution">
    <text evidence="2">The sequence shown here is derived from an EMBL/GenBank/DDBJ whole genome shotgun (WGS) entry which is preliminary data.</text>
</comment>
<organism evidence="2 3">
    <name type="scientific">Batillaria attramentaria</name>
    <dbReference type="NCBI Taxonomy" id="370345"/>
    <lineage>
        <taxon>Eukaryota</taxon>
        <taxon>Metazoa</taxon>
        <taxon>Spiralia</taxon>
        <taxon>Lophotrochozoa</taxon>
        <taxon>Mollusca</taxon>
        <taxon>Gastropoda</taxon>
        <taxon>Caenogastropoda</taxon>
        <taxon>Sorbeoconcha</taxon>
        <taxon>Cerithioidea</taxon>
        <taxon>Batillariidae</taxon>
        <taxon>Batillaria</taxon>
    </lineage>
</organism>
<evidence type="ECO:0000313" key="3">
    <source>
        <dbReference type="Proteomes" id="UP001519460"/>
    </source>
</evidence>
<sequence length="88" mass="9855">MISWTQKRRVAAAAAPLVSAPSLLQPPVPPPVAETPGLACTVTVVVAHAQCLVTDSRRWHWTFPGMRRRRPRHRQRQPAIWCGGRQVE</sequence>
<evidence type="ECO:0000313" key="2">
    <source>
        <dbReference type="EMBL" id="KAK7504718.1"/>
    </source>
</evidence>
<dbReference type="AlphaFoldDB" id="A0ABD0M033"/>
<name>A0ABD0M033_9CAEN</name>
<accession>A0ABD0M033</accession>
<dbReference type="Proteomes" id="UP001519460">
    <property type="component" value="Unassembled WGS sequence"/>
</dbReference>
<protein>
    <recommendedName>
        <fullName evidence="4">Secreted protein</fullName>
    </recommendedName>
</protein>
<evidence type="ECO:0008006" key="4">
    <source>
        <dbReference type="Google" id="ProtNLM"/>
    </source>
</evidence>
<feature type="region of interest" description="Disordered" evidence="1">
    <location>
        <begin position="68"/>
        <end position="88"/>
    </location>
</feature>
<gene>
    <name evidence="2" type="ORF">BaRGS_00004204</name>
</gene>